<organism evidence="1 2">
    <name type="scientific">Nosema bombycis (strain CQ1 / CVCC 102059)</name>
    <name type="common">Microsporidian parasite</name>
    <name type="synonym">Pebrine of silkworm</name>
    <dbReference type="NCBI Taxonomy" id="578461"/>
    <lineage>
        <taxon>Eukaryota</taxon>
        <taxon>Fungi</taxon>
        <taxon>Fungi incertae sedis</taxon>
        <taxon>Microsporidia</taxon>
        <taxon>Nosematidae</taxon>
        <taxon>Nosema</taxon>
    </lineage>
</organism>
<dbReference type="EMBL" id="KB909942">
    <property type="protein sequence ID" value="EOB11593.1"/>
    <property type="molecule type" value="Genomic_DNA"/>
</dbReference>
<dbReference type="HOGENOM" id="CLU_2146573_0_0_1"/>
<dbReference type="VEuPathDB" id="MicrosporidiaDB:NBO_1035g0001"/>
<dbReference type="AlphaFoldDB" id="R0MFR0"/>
<reference evidence="1 2" key="1">
    <citation type="journal article" date="2013" name="BMC Genomics">
        <title>Comparative genomics of parasitic silkworm microsporidia reveal an association between genome expansion and host adaptation.</title>
        <authorList>
            <person name="Pan G."/>
            <person name="Xu J."/>
            <person name="Li T."/>
            <person name="Xia Q."/>
            <person name="Liu S.L."/>
            <person name="Zhang G."/>
            <person name="Li S."/>
            <person name="Li C."/>
            <person name="Liu H."/>
            <person name="Yang L."/>
            <person name="Liu T."/>
            <person name="Zhang X."/>
            <person name="Wu Z."/>
            <person name="Fan W."/>
            <person name="Dang X."/>
            <person name="Xiang H."/>
            <person name="Tao M."/>
            <person name="Li Y."/>
            <person name="Hu J."/>
            <person name="Li Z."/>
            <person name="Lin L."/>
            <person name="Luo J."/>
            <person name="Geng L."/>
            <person name="Wang L."/>
            <person name="Long M."/>
            <person name="Wan Y."/>
            <person name="He N."/>
            <person name="Zhang Z."/>
            <person name="Lu C."/>
            <person name="Keeling P.J."/>
            <person name="Wang J."/>
            <person name="Xiang Z."/>
            <person name="Zhou Z."/>
        </authorList>
    </citation>
    <scope>NUCLEOTIDE SEQUENCE [LARGE SCALE GENOMIC DNA]</scope>
    <source>
        <strain evidence="2">CQ1 / CVCC 102059</strain>
    </source>
</reference>
<keyword evidence="2" id="KW-1185">Reference proteome</keyword>
<sequence>MCDTKIQREVTSRIISSNNETINIPNNFLAYAPELTVFQEYLTHFIPILKDMYESDDYDKRKIAFNAFERIIIDDYIIQTALVGMWAIRLNSLDLFMKKMHLEIKNLLVFLS</sequence>
<proteinExistence type="predicted"/>
<evidence type="ECO:0000313" key="1">
    <source>
        <dbReference type="EMBL" id="EOB11593.1"/>
    </source>
</evidence>
<protein>
    <submittedName>
        <fullName evidence="1">GCN1-like translational activator</fullName>
    </submittedName>
</protein>
<dbReference type="Proteomes" id="UP000016927">
    <property type="component" value="Unassembled WGS sequence"/>
</dbReference>
<accession>R0MFR0</accession>
<gene>
    <name evidence="1" type="ORF">NBO_1035g0001</name>
</gene>
<name>R0MFR0_NOSB1</name>
<evidence type="ECO:0000313" key="2">
    <source>
        <dbReference type="Proteomes" id="UP000016927"/>
    </source>
</evidence>